<keyword evidence="3" id="KW-1185">Reference proteome</keyword>
<evidence type="ECO:0000313" key="3">
    <source>
        <dbReference type="Proteomes" id="UP000053593"/>
    </source>
</evidence>
<proteinExistence type="predicted"/>
<organism evidence="2 3">
    <name type="scientific">Collybiopsis luxurians FD-317 M1</name>
    <dbReference type="NCBI Taxonomy" id="944289"/>
    <lineage>
        <taxon>Eukaryota</taxon>
        <taxon>Fungi</taxon>
        <taxon>Dikarya</taxon>
        <taxon>Basidiomycota</taxon>
        <taxon>Agaricomycotina</taxon>
        <taxon>Agaricomycetes</taxon>
        <taxon>Agaricomycetidae</taxon>
        <taxon>Agaricales</taxon>
        <taxon>Marasmiineae</taxon>
        <taxon>Omphalotaceae</taxon>
        <taxon>Collybiopsis</taxon>
        <taxon>Collybiopsis luxurians</taxon>
    </lineage>
</organism>
<evidence type="ECO:0000256" key="1">
    <source>
        <dbReference type="SAM" id="MobiDB-lite"/>
    </source>
</evidence>
<sequence length="83" mass="9490">MIWFIFKSGIPDPYCCSIEPDTMVELEYATDVTQCAWPSKIVRHSPVNAFQILTVLSQEPDTIQVPSKENATERTQSVWPCRD</sequence>
<gene>
    <name evidence="2" type="ORF">GYMLUDRAFT_835713</name>
</gene>
<dbReference type="EMBL" id="KN834804">
    <property type="protein sequence ID" value="KIK55715.1"/>
    <property type="molecule type" value="Genomic_DNA"/>
</dbReference>
<name>A0A0D0AYG1_9AGAR</name>
<feature type="region of interest" description="Disordered" evidence="1">
    <location>
        <begin position="64"/>
        <end position="83"/>
    </location>
</feature>
<accession>A0A0D0AYG1</accession>
<protein>
    <submittedName>
        <fullName evidence="2">Uncharacterized protein</fullName>
    </submittedName>
</protein>
<dbReference type="HOGENOM" id="CLU_2542803_0_0_1"/>
<dbReference type="Proteomes" id="UP000053593">
    <property type="component" value="Unassembled WGS sequence"/>
</dbReference>
<evidence type="ECO:0000313" key="2">
    <source>
        <dbReference type="EMBL" id="KIK55715.1"/>
    </source>
</evidence>
<reference evidence="2 3" key="1">
    <citation type="submission" date="2014-04" db="EMBL/GenBank/DDBJ databases">
        <title>Evolutionary Origins and Diversification of the Mycorrhizal Mutualists.</title>
        <authorList>
            <consortium name="DOE Joint Genome Institute"/>
            <consortium name="Mycorrhizal Genomics Consortium"/>
            <person name="Kohler A."/>
            <person name="Kuo A."/>
            <person name="Nagy L.G."/>
            <person name="Floudas D."/>
            <person name="Copeland A."/>
            <person name="Barry K.W."/>
            <person name="Cichocki N."/>
            <person name="Veneault-Fourrey C."/>
            <person name="LaButti K."/>
            <person name="Lindquist E.A."/>
            <person name="Lipzen A."/>
            <person name="Lundell T."/>
            <person name="Morin E."/>
            <person name="Murat C."/>
            <person name="Riley R."/>
            <person name="Ohm R."/>
            <person name="Sun H."/>
            <person name="Tunlid A."/>
            <person name="Henrissat B."/>
            <person name="Grigoriev I.V."/>
            <person name="Hibbett D.S."/>
            <person name="Martin F."/>
        </authorList>
    </citation>
    <scope>NUCLEOTIDE SEQUENCE [LARGE SCALE GENOMIC DNA]</scope>
    <source>
        <strain evidence="2 3">FD-317 M1</strain>
    </source>
</reference>
<dbReference type="OrthoDB" id="3057585at2759"/>
<dbReference type="AlphaFoldDB" id="A0A0D0AYG1"/>